<gene>
    <name evidence="1" type="ORF">SAMN06297251_10171</name>
</gene>
<organism evidence="1 2">
    <name type="scientific">Fulvimarina manganoxydans</name>
    <dbReference type="NCBI Taxonomy" id="937218"/>
    <lineage>
        <taxon>Bacteria</taxon>
        <taxon>Pseudomonadati</taxon>
        <taxon>Pseudomonadota</taxon>
        <taxon>Alphaproteobacteria</taxon>
        <taxon>Hyphomicrobiales</taxon>
        <taxon>Aurantimonadaceae</taxon>
        <taxon>Fulvimarina</taxon>
    </lineage>
</organism>
<dbReference type="EMBL" id="FWXR01000001">
    <property type="protein sequence ID" value="SMC32689.1"/>
    <property type="molecule type" value="Genomic_DNA"/>
</dbReference>
<accession>A0A1W1Y974</accession>
<proteinExistence type="predicted"/>
<keyword evidence="2" id="KW-1185">Reference proteome</keyword>
<protein>
    <submittedName>
        <fullName evidence="1">Uncharacterized protein</fullName>
    </submittedName>
</protein>
<dbReference type="STRING" id="937218.SAMN06297251_10171"/>
<dbReference type="AlphaFoldDB" id="A0A1W1Y974"/>
<sequence>MKTTSMSIAEFLDLDDEVERFLATDPDHHVIKRGMCTLTMPGSDEPLWKGTVRNVVISHEDPDREIRKEKEDGLKVTIFRRIS</sequence>
<reference evidence="1 2" key="1">
    <citation type="submission" date="2017-04" db="EMBL/GenBank/DDBJ databases">
        <authorList>
            <person name="Afonso C.L."/>
            <person name="Miller P.J."/>
            <person name="Scott M.A."/>
            <person name="Spackman E."/>
            <person name="Goraichik I."/>
            <person name="Dimitrov K.M."/>
            <person name="Suarez D.L."/>
            <person name="Swayne D.E."/>
        </authorList>
    </citation>
    <scope>NUCLEOTIDE SEQUENCE [LARGE SCALE GENOMIC DNA]</scope>
    <source>
        <strain evidence="1 2">CGMCC 1.10972</strain>
    </source>
</reference>
<evidence type="ECO:0000313" key="1">
    <source>
        <dbReference type="EMBL" id="SMC32689.1"/>
    </source>
</evidence>
<dbReference type="Proteomes" id="UP000192656">
    <property type="component" value="Unassembled WGS sequence"/>
</dbReference>
<evidence type="ECO:0000313" key="2">
    <source>
        <dbReference type="Proteomes" id="UP000192656"/>
    </source>
</evidence>
<name>A0A1W1Y974_9HYPH</name>
<dbReference type="RefSeq" id="WP_084407836.1">
    <property type="nucleotide sequence ID" value="NZ_FWXR01000001.1"/>
</dbReference>